<dbReference type="InterPro" id="IPR008136">
    <property type="entry name" value="CinA_C"/>
</dbReference>
<dbReference type="PANTHER" id="PTHR13939:SF0">
    <property type="entry name" value="NMN AMIDOHYDROLASE-LIKE PROTEIN YFAY"/>
    <property type="match status" value="1"/>
</dbReference>
<keyword evidence="4" id="KW-1185">Reference proteome</keyword>
<comment type="similarity">
    <text evidence="1">Belongs to the CinA family.</text>
</comment>
<dbReference type="NCBIfam" id="TIGR00199">
    <property type="entry name" value="PncC_domain"/>
    <property type="match status" value="1"/>
</dbReference>
<evidence type="ECO:0000313" key="4">
    <source>
        <dbReference type="Proteomes" id="UP000294746"/>
    </source>
</evidence>
<dbReference type="Gene3D" id="3.90.950.20">
    <property type="entry name" value="CinA-like"/>
    <property type="match status" value="1"/>
</dbReference>
<dbReference type="NCBIfam" id="TIGR00200">
    <property type="entry name" value="cinA_nterm"/>
    <property type="match status" value="1"/>
</dbReference>
<dbReference type="Pfam" id="PF02464">
    <property type="entry name" value="CinA"/>
    <property type="match status" value="1"/>
</dbReference>
<dbReference type="Gene3D" id="3.40.980.10">
    <property type="entry name" value="MoaB/Mog-like domain"/>
    <property type="match status" value="1"/>
</dbReference>
<dbReference type="InterPro" id="IPR001453">
    <property type="entry name" value="MoaB/Mog_dom"/>
</dbReference>
<dbReference type="AlphaFoldDB" id="A0A4V2SYE8"/>
<feature type="domain" description="MoaB/Mog" evidence="2">
    <location>
        <begin position="4"/>
        <end position="171"/>
    </location>
</feature>
<dbReference type="InterPro" id="IPR036425">
    <property type="entry name" value="MoaB/Mog-like_dom_sf"/>
</dbReference>
<dbReference type="InterPro" id="IPR036653">
    <property type="entry name" value="CinA-like_C"/>
</dbReference>
<dbReference type="InterPro" id="IPR050101">
    <property type="entry name" value="CinA"/>
</dbReference>
<dbReference type="Pfam" id="PF18146">
    <property type="entry name" value="CinA_KH"/>
    <property type="match status" value="1"/>
</dbReference>
<evidence type="ECO:0000259" key="2">
    <source>
        <dbReference type="SMART" id="SM00852"/>
    </source>
</evidence>
<name>A0A4V2SYE8_9BACL</name>
<sequence length="413" mass="45310">MKAEVITVGTELLMGYTLDTHSGFLSQECAMLGIPVHFHTSVDDDRDRLYQTFQLAQSRSELVIVCGGLGPTLDDLTKETLADFLNVELIQDPAALEALQSAFAGRSIPMTQNNLKQTYAFPNGTTFLNSRGTAPGLAVTSEGVTYILLPGPPGEMRPMFEDQIREFILSLIPNRRIIVSHPLSFFGIGESLLEDQLKDLIQSETSPSIATYAEEAGVVLRITVEADSAKEAKARIELIRQEILHRVGDFCFSEKKEALEEVVLSIMQERKQTVSIAESCTGGFLTYLLTTIPGSSQAVLGGVVTYTNKIKERMTNVSVDTLQKYGAISGETATEMAEHTRDQFQSDLAISVTGLAGPTPAEGKPVGEVWIAIAAKNGKTEVHHHMIRGQRKRVQLLAAKYALFHLWQRLKKG</sequence>
<reference evidence="3 4" key="1">
    <citation type="submission" date="2019-03" db="EMBL/GenBank/DDBJ databases">
        <title>Genomic Encyclopedia of Type Strains, Phase IV (KMG-IV): sequencing the most valuable type-strain genomes for metagenomic binning, comparative biology and taxonomic classification.</title>
        <authorList>
            <person name="Goeker M."/>
        </authorList>
    </citation>
    <scope>NUCLEOTIDE SEQUENCE [LARGE SCALE GENOMIC DNA]</scope>
    <source>
        <strain evidence="3 4">DSM 46831</strain>
    </source>
</reference>
<proteinExistence type="inferred from homology"/>
<protein>
    <recommendedName>
        <fullName evidence="1">Putative competence-damage inducible protein</fullName>
    </recommendedName>
</protein>
<dbReference type="InterPro" id="IPR041424">
    <property type="entry name" value="CinA_KH"/>
</dbReference>
<dbReference type="Pfam" id="PF00994">
    <property type="entry name" value="MoCF_biosynth"/>
    <property type="match status" value="1"/>
</dbReference>
<gene>
    <name evidence="1" type="primary">cinA</name>
    <name evidence="3" type="ORF">EDD57_10440</name>
</gene>
<dbReference type="SMART" id="SM00852">
    <property type="entry name" value="MoCF_biosynth"/>
    <property type="match status" value="1"/>
</dbReference>
<dbReference type="PANTHER" id="PTHR13939">
    <property type="entry name" value="NICOTINAMIDE-NUCLEOTIDE AMIDOHYDROLASE PNCC"/>
    <property type="match status" value="1"/>
</dbReference>
<dbReference type="HAMAP" id="MF_00226_B">
    <property type="entry name" value="CinA_B"/>
    <property type="match status" value="1"/>
</dbReference>
<dbReference type="InterPro" id="IPR008135">
    <property type="entry name" value="Competence-induced_CinA"/>
</dbReference>
<evidence type="ECO:0000313" key="3">
    <source>
        <dbReference type="EMBL" id="TCP70061.1"/>
    </source>
</evidence>
<dbReference type="Proteomes" id="UP000294746">
    <property type="component" value="Unassembled WGS sequence"/>
</dbReference>
<dbReference type="SUPFAM" id="SSF53218">
    <property type="entry name" value="Molybdenum cofactor biosynthesis proteins"/>
    <property type="match status" value="1"/>
</dbReference>
<dbReference type="Gene3D" id="3.30.70.2860">
    <property type="match status" value="1"/>
</dbReference>
<organism evidence="3 4">
    <name type="scientific">Baia soyae</name>
    <dbReference type="NCBI Taxonomy" id="1544746"/>
    <lineage>
        <taxon>Bacteria</taxon>
        <taxon>Bacillati</taxon>
        <taxon>Bacillota</taxon>
        <taxon>Bacilli</taxon>
        <taxon>Bacillales</taxon>
        <taxon>Thermoactinomycetaceae</taxon>
        <taxon>Baia</taxon>
    </lineage>
</organism>
<dbReference type="OrthoDB" id="9801454at2"/>
<dbReference type="NCBIfam" id="NF001813">
    <property type="entry name" value="PRK00549.1"/>
    <property type="match status" value="1"/>
</dbReference>
<dbReference type="CDD" id="cd00885">
    <property type="entry name" value="cinA"/>
    <property type="match status" value="1"/>
</dbReference>
<dbReference type="EMBL" id="SLXV01000004">
    <property type="protein sequence ID" value="TCP70061.1"/>
    <property type="molecule type" value="Genomic_DNA"/>
</dbReference>
<dbReference type="PIRSF" id="PIRSF006728">
    <property type="entry name" value="CinA"/>
    <property type="match status" value="1"/>
</dbReference>
<dbReference type="SUPFAM" id="SSF142433">
    <property type="entry name" value="CinA-like"/>
    <property type="match status" value="1"/>
</dbReference>
<evidence type="ECO:0000256" key="1">
    <source>
        <dbReference type="HAMAP-Rule" id="MF_00226"/>
    </source>
</evidence>
<comment type="caution">
    <text evidence="3">The sequence shown here is derived from an EMBL/GenBank/DDBJ whole genome shotgun (WGS) entry which is preliminary data.</text>
</comment>
<accession>A0A4V2SYE8</accession>
<dbReference type="RefSeq" id="WP_131847853.1">
    <property type="nucleotide sequence ID" value="NZ_SLXV01000004.1"/>
</dbReference>